<proteinExistence type="predicted"/>
<evidence type="ECO:0000313" key="3">
    <source>
        <dbReference type="Proteomes" id="UP001187346"/>
    </source>
</evidence>
<dbReference type="CDD" id="cd00093">
    <property type="entry name" value="HTH_XRE"/>
    <property type="match status" value="1"/>
</dbReference>
<comment type="caution">
    <text evidence="2">The sequence shown here is derived from an EMBL/GenBank/DDBJ whole genome shotgun (WGS) entry which is preliminary data.</text>
</comment>
<dbReference type="InterPro" id="IPR010982">
    <property type="entry name" value="Lambda_DNA-bd_dom_sf"/>
</dbReference>
<dbReference type="SMART" id="SM00530">
    <property type="entry name" value="HTH_XRE"/>
    <property type="match status" value="1"/>
</dbReference>
<evidence type="ECO:0000313" key="2">
    <source>
        <dbReference type="EMBL" id="MDV7220166.1"/>
    </source>
</evidence>
<dbReference type="PROSITE" id="PS50943">
    <property type="entry name" value="HTH_CROC1"/>
    <property type="match status" value="1"/>
</dbReference>
<keyword evidence="3" id="KW-1185">Reference proteome</keyword>
<dbReference type="EMBL" id="JAWMAJ010000119">
    <property type="protein sequence ID" value="MDV7220166.1"/>
    <property type="molecule type" value="Genomic_DNA"/>
</dbReference>
<dbReference type="InterPro" id="IPR001387">
    <property type="entry name" value="Cro/C1-type_HTH"/>
</dbReference>
<dbReference type="Pfam" id="PF17765">
    <property type="entry name" value="MLTR_LBD"/>
    <property type="match status" value="1"/>
</dbReference>
<dbReference type="PANTHER" id="PTHR35010:SF2">
    <property type="entry name" value="BLL4672 PROTEIN"/>
    <property type="match status" value="1"/>
</dbReference>
<dbReference type="Proteomes" id="UP001187346">
    <property type="component" value="Unassembled WGS sequence"/>
</dbReference>
<dbReference type="Gene3D" id="3.30.450.180">
    <property type="match status" value="1"/>
</dbReference>
<evidence type="ECO:0000259" key="1">
    <source>
        <dbReference type="PROSITE" id="PS50943"/>
    </source>
</evidence>
<dbReference type="SUPFAM" id="SSF47413">
    <property type="entry name" value="lambda repressor-like DNA-binding domains"/>
    <property type="match status" value="1"/>
</dbReference>
<sequence length="274" mass="30299">MNDRHELARFLRGRRELLVPADVGLPGEPSRRTRGLRREEVAELAHMSVDYYARLEQARGPRPSPRILDALTGVFRLTPAERTHLFRLAGTQVTPLAAPVRTVRPHVAALLERIPDTAAVVTDATYDVIAWNPLAGALFGGGDFGARPNLARRRFLGRPMESSSAEEFGYVLVARLRRAADRYPHDPGLARLLAELRAGSEEFGQIWETDPVHAPGHRTKTLTHPEAGRLRVNCDVLTVPHDDQQVVFVTADPGTPSARALRQLALAARDFSAR</sequence>
<name>A0ABU4FHV5_9ACTN</name>
<dbReference type="Gene3D" id="1.10.260.40">
    <property type="entry name" value="lambda repressor-like DNA-binding domains"/>
    <property type="match status" value="1"/>
</dbReference>
<organism evidence="2 3">
    <name type="scientific">Streptomyces prunicolor</name>
    <dbReference type="NCBI Taxonomy" id="67348"/>
    <lineage>
        <taxon>Bacteria</taxon>
        <taxon>Bacillati</taxon>
        <taxon>Actinomycetota</taxon>
        <taxon>Actinomycetes</taxon>
        <taxon>Kitasatosporales</taxon>
        <taxon>Streptomycetaceae</taxon>
        <taxon>Streptomyces</taxon>
    </lineage>
</organism>
<reference evidence="2 3" key="1">
    <citation type="submission" date="2023-10" db="EMBL/GenBank/DDBJ databases">
        <title>Characterization of rhizosphere-enriched actinobacteria from wheat plants lab-grown on chernevaya soil.</title>
        <authorList>
            <person name="Tikhonova E.N."/>
            <person name="Konopkin A."/>
            <person name="Kravchenko I.K."/>
        </authorList>
    </citation>
    <scope>NUCLEOTIDE SEQUENCE [LARGE SCALE GENOMIC DNA]</scope>
    <source>
        <strain evidence="2 3">RR29</strain>
    </source>
</reference>
<gene>
    <name evidence="2" type="ORF">R5A26_29915</name>
</gene>
<dbReference type="InterPro" id="IPR041413">
    <property type="entry name" value="MLTR_LBD"/>
</dbReference>
<protein>
    <submittedName>
        <fullName evidence="2">Helix-turn-helix transcriptional regulator</fullName>
    </submittedName>
</protein>
<dbReference type="Pfam" id="PF13560">
    <property type="entry name" value="HTH_31"/>
    <property type="match status" value="1"/>
</dbReference>
<accession>A0ABU4FHV5</accession>
<dbReference type="PANTHER" id="PTHR35010">
    <property type="entry name" value="BLL4672 PROTEIN-RELATED"/>
    <property type="match status" value="1"/>
</dbReference>
<feature type="domain" description="HTH cro/C1-type" evidence="1">
    <location>
        <begin position="34"/>
        <end position="82"/>
    </location>
</feature>
<dbReference type="RefSeq" id="WP_317773834.1">
    <property type="nucleotide sequence ID" value="NZ_JAWMAJ010000119.1"/>
</dbReference>